<proteinExistence type="predicted"/>
<evidence type="ECO:0000313" key="9">
    <source>
        <dbReference type="Proteomes" id="UP000463857"/>
    </source>
</evidence>
<keyword evidence="9" id="KW-1185">Reference proteome</keyword>
<keyword evidence="4" id="KW-0572">Peptidoglycan-anchor</keyword>
<sequence length="294" mass="28981">MRRRLVGSLFAAGIATAIIPATSAYADPPADLSAPSVAYYNYTVDVPDSDPAEGFSVSGTGCIGTEGTTTGTVTLTVTDAAGQTWSGTAPTADDGSWQANISADDVASGTATVAASCDIYQSTVSYPPSSVQVPAALPDLSAVLSADGSTIMIVGAGCISAAGAPGEVNLVGTLQDGTQVDTTFTAGADGSWSVSYPANLGNYEFAAVCTTTDWESAYEPIAFEVYDTATGPSTHPSGGSGTTVPASTGTGGSKATGPQLAATGADTDGLGWLAGGLVASGAAALYAGRRRKTS</sequence>
<evidence type="ECO:0000256" key="2">
    <source>
        <dbReference type="ARBA" id="ARBA00022525"/>
    </source>
</evidence>
<dbReference type="InParanoid" id="A0A7L4YQ34"/>
<evidence type="ECO:0000256" key="1">
    <source>
        <dbReference type="ARBA" id="ARBA00022512"/>
    </source>
</evidence>
<reference evidence="8 9" key="1">
    <citation type="journal article" date="2018" name="Int. J. Syst. Evol. Microbiol.">
        <title>Epidermidibacterium keratini gen. nov., sp. nov., a member of the family Sporichthyaceae, isolated from keratin epidermis.</title>
        <authorList>
            <person name="Lee D.G."/>
            <person name="Trujillo M.E."/>
            <person name="Kang S."/>
            <person name="Nam J.J."/>
            <person name="Kim Y.J."/>
        </authorList>
    </citation>
    <scope>NUCLEOTIDE SEQUENCE [LARGE SCALE GENOMIC DNA]</scope>
    <source>
        <strain evidence="8 9">EPI-7</strain>
    </source>
</reference>
<evidence type="ECO:0000256" key="4">
    <source>
        <dbReference type="ARBA" id="ARBA00023088"/>
    </source>
</evidence>
<evidence type="ECO:0000256" key="6">
    <source>
        <dbReference type="SAM" id="SignalP"/>
    </source>
</evidence>
<dbReference type="AlphaFoldDB" id="A0A7L4YQ34"/>
<dbReference type="RefSeq" id="WP_159546522.1">
    <property type="nucleotide sequence ID" value="NZ_CP047156.1"/>
</dbReference>
<organism evidence="8 9">
    <name type="scientific">Epidermidibacterium keratini</name>
    <dbReference type="NCBI Taxonomy" id="1891644"/>
    <lineage>
        <taxon>Bacteria</taxon>
        <taxon>Bacillati</taxon>
        <taxon>Actinomycetota</taxon>
        <taxon>Actinomycetes</taxon>
        <taxon>Sporichthyales</taxon>
        <taxon>Sporichthyaceae</taxon>
        <taxon>Epidermidibacterium</taxon>
    </lineage>
</organism>
<keyword evidence="3 6" id="KW-0732">Signal</keyword>
<keyword evidence="2" id="KW-0964">Secreted</keyword>
<accession>A0A7L4YQ34</accession>
<keyword evidence="1" id="KW-0134">Cell wall</keyword>
<dbReference type="EMBL" id="CP047156">
    <property type="protein sequence ID" value="QHC01385.1"/>
    <property type="molecule type" value="Genomic_DNA"/>
</dbReference>
<feature type="domain" description="Gram-positive cocci surface proteins LPxTG" evidence="7">
    <location>
        <begin position="260"/>
        <end position="294"/>
    </location>
</feature>
<feature type="compositionally biased region" description="Low complexity" evidence="5">
    <location>
        <begin position="230"/>
        <end position="248"/>
    </location>
</feature>
<evidence type="ECO:0000256" key="3">
    <source>
        <dbReference type="ARBA" id="ARBA00022729"/>
    </source>
</evidence>
<evidence type="ECO:0000313" key="8">
    <source>
        <dbReference type="EMBL" id="QHC01385.1"/>
    </source>
</evidence>
<dbReference type="InterPro" id="IPR019931">
    <property type="entry name" value="LPXTG_anchor"/>
</dbReference>
<dbReference type="OrthoDB" id="8481600at2"/>
<evidence type="ECO:0000259" key="7">
    <source>
        <dbReference type="PROSITE" id="PS50847"/>
    </source>
</evidence>
<feature type="chain" id="PRO_5029493452" evidence="6">
    <location>
        <begin position="27"/>
        <end position="294"/>
    </location>
</feature>
<feature type="region of interest" description="Disordered" evidence="5">
    <location>
        <begin position="229"/>
        <end position="262"/>
    </location>
</feature>
<dbReference type="PROSITE" id="PS50847">
    <property type="entry name" value="GRAM_POS_ANCHORING"/>
    <property type="match status" value="1"/>
</dbReference>
<gene>
    <name evidence="8" type="ORF">EK0264_14545</name>
</gene>
<dbReference type="NCBIfam" id="TIGR01167">
    <property type="entry name" value="LPXTG_anchor"/>
    <property type="match status" value="1"/>
</dbReference>
<dbReference type="KEGG" id="eke:EK0264_14545"/>
<name>A0A7L4YQ34_9ACTN</name>
<protein>
    <submittedName>
        <fullName evidence="8">LPXTG cell wall anchor domain-containing protein</fullName>
    </submittedName>
</protein>
<evidence type="ECO:0000256" key="5">
    <source>
        <dbReference type="SAM" id="MobiDB-lite"/>
    </source>
</evidence>
<feature type="signal peptide" evidence="6">
    <location>
        <begin position="1"/>
        <end position="26"/>
    </location>
</feature>
<dbReference type="Proteomes" id="UP000463857">
    <property type="component" value="Chromosome"/>
</dbReference>